<keyword evidence="3" id="KW-1185">Reference proteome</keyword>
<evidence type="ECO:0000259" key="1">
    <source>
        <dbReference type="Pfam" id="PF19843"/>
    </source>
</evidence>
<protein>
    <recommendedName>
        <fullName evidence="1">DUF6318 domain-containing protein</fullName>
    </recommendedName>
</protein>
<evidence type="ECO:0000313" key="3">
    <source>
        <dbReference type="Proteomes" id="UP000192359"/>
    </source>
</evidence>
<organism evidence="2 3">
    <name type="scientific">Rothia nasimurium</name>
    <dbReference type="NCBI Taxonomy" id="85336"/>
    <lineage>
        <taxon>Bacteria</taxon>
        <taxon>Bacillati</taxon>
        <taxon>Actinomycetota</taxon>
        <taxon>Actinomycetes</taxon>
        <taxon>Micrococcales</taxon>
        <taxon>Micrococcaceae</taxon>
        <taxon>Rothia</taxon>
    </lineage>
</organism>
<proteinExistence type="predicted"/>
<feature type="domain" description="DUF6318" evidence="1">
    <location>
        <begin position="1"/>
        <end position="130"/>
    </location>
</feature>
<gene>
    <name evidence="2" type="ORF">A7979_11595</name>
</gene>
<reference evidence="2 3" key="1">
    <citation type="submission" date="2016-05" db="EMBL/GenBank/DDBJ databases">
        <title>Draft genome sequence of a porcine commensal Rothia nasimurium.</title>
        <authorList>
            <person name="Gaiser R.A."/>
            <person name="Van Baarlen P."/>
            <person name="Wells J.M."/>
        </authorList>
    </citation>
    <scope>NUCLEOTIDE SEQUENCE [LARGE SCALE GENOMIC DNA]</scope>
    <source>
        <strain evidence="2 3">PT-32</strain>
    </source>
</reference>
<comment type="caution">
    <text evidence="2">The sequence shown here is derived from an EMBL/GenBank/DDBJ whole genome shotgun (WGS) entry which is preliminary data.</text>
</comment>
<name>A0A1Y1RQI3_9MICC</name>
<sequence length="134" mass="15338">MNLETPEAMEKFINYWNDMRNYALQTGDISVLNSLIDENFTQEKEYYLVLEDIYKTGGWVIGGTRTIHLNKDLLVSEGEGTYTIASNFDMENTVLWYGGEARAYDNSDNVHRGIALTVQFNQGEWTVLSAHEVN</sequence>
<dbReference type="InterPro" id="IPR046281">
    <property type="entry name" value="DUF6318"/>
</dbReference>
<dbReference type="Proteomes" id="UP000192359">
    <property type="component" value="Unassembled WGS sequence"/>
</dbReference>
<evidence type="ECO:0000313" key="2">
    <source>
        <dbReference type="EMBL" id="ORC17850.1"/>
    </source>
</evidence>
<dbReference type="AlphaFoldDB" id="A0A1Y1RQI3"/>
<dbReference type="Pfam" id="PF19843">
    <property type="entry name" value="DUF6318"/>
    <property type="match status" value="1"/>
</dbReference>
<dbReference type="EMBL" id="LXWF01000031">
    <property type="protein sequence ID" value="ORC17850.1"/>
    <property type="molecule type" value="Genomic_DNA"/>
</dbReference>
<accession>A0A1Y1RQI3</accession>
<dbReference type="OrthoDB" id="3748111at2"/>